<name>A0A1E4SVS3_9ASCO</name>
<evidence type="ECO:0000256" key="3">
    <source>
        <dbReference type="ARBA" id="ARBA00009723"/>
    </source>
</evidence>
<dbReference type="Pfam" id="PF01872">
    <property type="entry name" value="RibD_C"/>
    <property type="match status" value="1"/>
</dbReference>
<protein>
    <recommendedName>
        <fullName evidence="5">2,5-diamino-6-ribosylamino-4(3H)-pyrimidinone 5'-phosphate reductase</fullName>
        <ecNumber evidence="4">1.1.1.302</ecNumber>
    </recommendedName>
    <alternativeName>
        <fullName evidence="10">2,5-diamino-6-(5-phospho-D-ribosylamino)pyrimidin-4(3H)-one reductase</fullName>
    </alternativeName>
    <alternativeName>
        <fullName evidence="9">2,5-diamino-6-ribitylamino-4(3H)-pyrimidinone 5'-phosphate synthase</fullName>
    </alternativeName>
</protein>
<keyword evidence="8" id="KW-0560">Oxidoreductase</keyword>
<comment type="similarity">
    <text evidence="3">Belongs to the HTP reductase family.</text>
</comment>
<dbReference type="Proteomes" id="UP000094801">
    <property type="component" value="Unassembled WGS sequence"/>
</dbReference>
<evidence type="ECO:0000256" key="2">
    <source>
        <dbReference type="ARBA" id="ARBA00005104"/>
    </source>
</evidence>
<sequence>MSLLPLPESLVPFLAPYLPHDTNNLPFITLTYAQSLDSKISKRKGEQTVISHLETKTMTHYLRSKHDGILVGINTVLSDNPSLNCKYTKTHTITPIIIDPLFKMRTYYKSSRMHLNVSDGIGVPPIIVVCEDMYDLEYDSWCDEFGISIIKVNGSSSSGSVLTSSKIQLNWMDIFMNLKKHGLNSIMIEGGAFIINDLLNFKINGDLDFLVNSLIVTVGPVYLGIDGVDVSPKNGVVLKDVNWWTGLQDSVLCARLGSL</sequence>
<evidence type="ECO:0000256" key="7">
    <source>
        <dbReference type="ARBA" id="ARBA00022857"/>
    </source>
</evidence>
<evidence type="ECO:0000259" key="13">
    <source>
        <dbReference type="Pfam" id="PF01872"/>
    </source>
</evidence>
<dbReference type="GO" id="GO:0009231">
    <property type="term" value="P:riboflavin biosynthetic process"/>
    <property type="evidence" value="ECO:0007669"/>
    <property type="project" value="UniProtKB-KW"/>
</dbReference>
<proteinExistence type="inferred from homology"/>
<dbReference type="InterPro" id="IPR024072">
    <property type="entry name" value="DHFR-like_dom_sf"/>
</dbReference>
<comment type="catalytic activity">
    <reaction evidence="12">
        <text>2,5-diamino-6-(1-D-ribitylamino)pyrimidin-4(3H)-one 5'-phosphate + NADP(+) = 2,5-diamino-6-(1-D-ribosylamino)pyrimidin-4(3H)-one 5'-phosphate + NADPH + H(+)</text>
        <dbReference type="Rhea" id="RHEA:27278"/>
        <dbReference type="ChEBI" id="CHEBI:15378"/>
        <dbReference type="ChEBI" id="CHEBI:57783"/>
        <dbReference type="ChEBI" id="CHEBI:58349"/>
        <dbReference type="ChEBI" id="CHEBI:58890"/>
        <dbReference type="ChEBI" id="CHEBI:59545"/>
        <dbReference type="EC" id="1.1.1.302"/>
    </reaction>
</comment>
<evidence type="ECO:0000256" key="4">
    <source>
        <dbReference type="ARBA" id="ARBA00012851"/>
    </source>
</evidence>
<evidence type="ECO:0000256" key="5">
    <source>
        <dbReference type="ARBA" id="ARBA00015035"/>
    </source>
</evidence>
<dbReference type="PANTHER" id="PTHR38011">
    <property type="entry name" value="DIHYDROFOLATE REDUCTASE FAMILY PROTEIN (AFU_ORTHOLOGUE AFUA_8G06820)"/>
    <property type="match status" value="1"/>
</dbReference>
<dbReference type="GO" id="GO:0008703">
    <property type="term" value="F:5-amino-6-(5-phosphoribosylamino)uracil reductase activity"/>
    <property type="evidence" value="ECO:0007669"/>
    <property type="project" value="InterPro"/>
</dbReference>
<dbReference type="EMBL" id="KV453862">
    <property type="protein sequence ID" value="ODV83576.1"/>
    <property type="molecule type" value="Genomic_DNA"/>
</dbReference>
<evidence type="ECO:0000256" key="10">
    <source>
        <dbReference type="ARBA" id="ARBA00031630"/>
    </source>
</evidence>
<dbReference type="InterPro" id="IPR002734">
    <property type="entry name" value="RibDG_C"/>
</dbReference>
<dbReference type="OrthoDB" id="5432at2759"/>
<evidence type="ECO:0000313" key="15">
    <source>
        <dbReference type="Proteomes" id="UP000094801"/>
    </source>
</evidence>
<evidence type="ECO:0000256" key="12">
    <source>
        <dbReference type="ARBA" id="ARBA00049020"/>
    </source>
</evidence>
<organism evidence="14 15">
    <name type="scientific">[Candida] arabinofermentans NRRL YB-2248</name>
    <dbReference type="NCBI Taxonomy" id="983967"/>
    <lineage>
        <taxon>Eukaryota</taxon>
        <taxon>Fungi</taxon>
        <taxon>Dikarya</taxon>
        <taxon>Ascomycota</taxon>
        <taxon>Saccharomycotina</taxon>
        <taxon>Pichiomycetes</taxon>
        <taxon>Pichiales</taxon>
        <taxon>Pichiaceae</taxon>
        <taxon>Ogataea</taxon>
        <taxon>Ogataea/Candida clade</taxon>
    </lineage>
</organism>
<dbReference type="STRING" id="983967.A0A1E4SVS3"/>
<dbReference type="SUPFAM" id="SSF53597">
    <property type="entry name" value="Dihydrofolate reductase-like"/>
    <property type="match status" value="1"/>
</dbReference>
<gene>
    <name evidence="14" type="ORF">CANARDRAFT_202757</name>
</gene>
<dbReference type="PANTHER" id="PTHR38011:SF7">
    <property type="entry name" value="2,5-DIAMINO-6-RIBOSYLAMINO-4(3H)-PYRIMIDINONE 5'-PHOSPHATE REDUCTASE"/>
    <property type="match status" value="1"/>
</dbReference>
<evidence type="ECO:0000256" key="6">
    <source>
        <dbReference type="ARBA" id="ARBA00022619"/>
    </source>
</evidence>
<evidence type="ECO:0000256" key="1">
    <source>
        <dbReference type="ARBA" id="ARBA00003555"/>
    </source>
</evidence>
<comment type="pathway">
    <text evidence="2">Cofactor biosynthesis; riboflavin biosynthesis.</text>
</comment>
<keyword evidence="6" id="KW-0686">Riboflavin biosynthesis</keyword>
<evidence type="ECO:0000256" key="9">
    <source>
        <dbReference type="ARBA" id="ARBA00030073"/>
    </source>
</evidence>
<evidence type="ECO:0000313" key="14">
    <source>
        <dbReference type="EMBL" id="ODV83576.1"/>
    </source>
</evidence>
<keyword evidence="7" id="KW-0521">NADP</keyword>
<comment type="function">
    <text evidence="1">Catalyzes an early step in riboflavin biosynthesis, the NADPH-dependent reduction of the ribose side chain of 2,5-diamino-6-ribosylamino-4(3H)-pyrimidinone 5'-phosphate, yielding 2,5-diamino-6-ribitylamino-4(3H)-pyrimidinone 5'-phosphate.</text>
</comment>
<evidence type="ECO:0000256" key="11">
    <source>
        <dbReference type="ARBA" id="ARBA00047550"/>
    </source>
</evidence>
<comment type="catalytic activity">
    <reaction evidence="11">
        <text>2,5-diamino-6-(1-D-ribitylamino)pyrimidin-4(3H)-one 5'-phosphate + NAD(+) = 2,5-diamino-6-(1-D-ribosylamino)pyrimidin-4(3H)-one 5'-phosphate + NADH + H(+)</text>
        <dbReference type="Rhea" id="RHEA:27274"/>
        <dbReference type="ChEBI" id="CHEBI:15378"/>
        <dbReference type="ChEBI" id="CHEBI:57540"/>
        <dbReference type="ChEBI" id="CHEBI:57945"/>
        <dbReference type="ChEBI" id="CHEBI:58890"/>
        <dbReference type="ChEBI" id="CHEBI:59545"/>
        <dbReference type="EC" id="1.1.1.302"/>
    </reaction>
</comment>
<dbReference type="InterPro" id="IPR050765">
    <property type="entry name" value="Riboflavin_Biosynth_HTPR"/>
</dbReference>
<dbReference type="AlphaFoldDB" id="A0A1E4SVS3"/>
<dbReference type="Gene3D" id="3.40.430.10">
    <property type="entry name" value="Dihydrofolate Reductase, subunit A"/>
    <property type="match status" value="1"/>
</dbReference>
<reference evidence="15" key="1">
    <citation type="submission" date="2016-04" db="EMBL/GenBank/DDBJ databases">
        <title>Comparative genomics of biotechnologically important yeasts.</title>
        <authorList>
            <consortium name="DOE Joint Genome Institute"/>
            <person name="Riley R."/>
            <person name="Haridas S."/>
            <person name="Wolfe K.H."/>
            <person name="Lopes M.R."/>
            <person name="Hittinger C.T."/>
            <person name="Goker M."/>
            <person name="Salamov A."/>
            <person name="Wisecaver J."/>
            <person name="Long T.M."/>
            <person name="Aerts A.L."/>
            <person name="Barry K."/>
            <person name="Choi C."/>
            <person name="Clum A."/>
            <person name="Coughlan A.Y."/>
            <person name="Deshpande S."/>
            <person name="Douglass A.P."/>
            <person name="Hanson S.J."/>
            <person name="Klenk H.-P."/>
            <person name="Labutti K."/>
            <person name="Lapidus A."/>
            <person name="Lindquist E."/>
            <person name="Lipzen A."/>
            <person name="Meier-Kolthoff J.P."/>
            <person name="Ohm R.A."/>
            <person name="Otillar R.P."/>
            <person name="Pangilinan J."/>
            <person name="Peng Y."/>
            <person name="Rokas A."/>
            <person name="Rosa C.A."/>
            <person name="Scheuner C."/>
            <person name="Sibirny A.A."/>
            <person name="Slot J.C."/>
            <person name="Stielow J.B."/>
            <person name="Sun H."/>
            <person name="Kurtzman C.P."/>
            <person name="Blackwell M."/>
            <person name="Grigoriev I.V."/>
            <person name="Jeffries T.W."/>
        </authorList>
    </citation>
    <scope>NUCLEOTIDE SEQUENCE [LARGE SCALE GENOMIC DNA]</scope>
    <source>
        <strain evidence="15">NRRL YB-2248</strain>
    </source>
</reference>
<accession>A0A1E4SVS3</accession>
<feature type="domain" description="Bacterial bifunctional deaminase-reductase C-terminal" evidence="13">
    <location>
        <begin position="26"/>
        <end position="248"/>
    </location>
</feature>
<evidence type="ECO:0000256" key="8">
    <source>
        <dbReference type="ARBA" id="ARBA00023002"/>
    </source>
</evidence>
<dbReference type="EC" id="1.1.1.302" evidence="4"/>
<keyword evidence="15" id="KW-1185">Reference proteome</keyword>